<reference evidence="1" key="1">
    <citation type="submission" date="2025-08" db="UniProtKB">
        <authorList>
            <consortium name="Ensembl"/>
        </authorList>
    </citation>
    <scope>IDENTIFICATION</scope>
</reference>
<evidence type="ECO:0000313" key="1">
    <source>
        <dbReference type="Ensembl" id="ENSMSIP00000032720.1"/>
    </source>
</evidence>
<organism evidence="1 2">
    <name type="scientific">Mus spicilegus</name>
    <name type="common">Mound-building mouse</name>
    <dbReference type="NCBI Taxonomy" id="10103"/>
    <lineage>
        <taxon>Eukaryota</taxon>
        <taxon>Metazoa</taxon>
        <taxon>Chordata</taxon>
        <taxon>Craniata</taxon>
        <taxon>Vertebrata</taxon>
        <taxon>Euteleostomi</taxon>
        <taxon>Mammalia</taxon>
        <taxon>Eutheria</taxon>
        <taxon>Euarchontoglires</taxon>
        <taxon>Glires</taxon>
        <taxon>Rodentia</taxon>
        <taxon>Myomorpha</taxon>
        <taxon>Muroidea</taxon>
        <taxon>Muridae</taxon>
        <taxon>Murinae</taxon>
        <taxon>Mus</taxon>
        <taxon>Mus</taxon>
    </lineage>
</organism>
<dbReference type="GeneTree" id="ENSGT00860000135638"/>
<name>A0A8C6I7X1_MUSSI</name>
<dbReference type="Proteomes" id="UP000694415">
    <property type="component" value="Unplaced"/>
</dbReference>
<reference evidence="1" key="2">
    <citation type="submission" date="2025-09" db="UniProtKB">
        <authorList>
            <consortium name="Ensembl"/>
        </authorList>
    </citation>
    <scope>IDENTIFICATION</scope>
</reference>
<protein>
    <submittedName>
        <fullName evidence="1">Uncharacterized protein</fullName>
    </submittedName>
</protein>
<dbReference type="Ensembl" id="ENSMSIT00000041279.1">
    <property type="protein sequence ID" value="ENSMSIP00000032720.1"/>
    <property type="gene ID" value="ENSMSIG00000027410.1"/>
</dbReference>
<accession>A0A8C6I7X1</accession>
<keyword evidence="2" id="KW-1185">Reference proteome</keyword>
<proteinExistence type="predicted"/>
<evidence type="ECO:0000313" key="2">
    <source>
        <dbReference type="Proteomes" id="UP000694415"/>
    </source>
</evidence>
<sequence>MRLINRKRSEKTVVAVRLGRKRRAEWPLLKQLARDNNHGDAFNSIPCTLQSPPGLCDMQAWNNPEGLVVKFKTPEESCPSQEERCNDVETTREEKRWAITHLELRPPSPSPALSFIFGGFLPSLSQYYFPRLRKPLIIERFF</sequence>
<dbReference type="AlphaFoldDB" id="A0A8C6I7X1"/>